<reference evidence="2" key="1">
    <citation type="submission" date="2014-03" db="EMBL/GenBank/DDBJ databases">
        <authorList>
            <person name="Aksoy S."/>
            <person name="Warren W."/>
            <person name="Wilson R.K."/>
        </authorList>
    </citation>
    <scope>NUCLEOTIDE SEQUENCE [LARGE SCALE GENOMIC DNA]</scope>
    <source>
        <strain evidence="2">IAEA</strain>
    </source>
</reference>
<evidence type="ECO:0000313" key="2">
    <source>
        <dbReference type="Proteomes" id="UP000092445"/>
    </source>
</evidence>
<protein>
    <submittedName>
        <fullName evidence="1">Uncharacterized protein</fullName>
    </submittedName>
</protein>
<proteinExistence type="predicted"/>
<dbReference type="VEuPathDB" id="VectorBase:GPAI002939"/>
<accession>A0A1A9Z3Q1</accession>
<name>A0A1A9Z3Q1_GLOPL</name>
<keyword evidence="2" id="KW-1185">Reference proteome</keyword>
<dbReference type="AlphaFoldDB" id="A0A1A9Z3Q1"/>
<dbReference type="EnsemblMetazoa" id="GPAI002939-RA">
    <property type="protein sequence ID" value="GPAI002939-PA"/>
    <property type="gene ID" value="GPAI002939"/>
</dbReference>
<organism evidence="1 2">
    <name type="scientific">Glossina pallidipes</name>
    <name type="common">Tsetse fly</name>
    <dbReference type="NCBI Taxonomy" id="7398"/>
    <lineage>
        <taxon>Eukaryota</taxon>
        <taxon>Metazoa</taxon>
        <taxon>Ecdysozoa</taxon>
        <taxon>Arthropoda</taxon>
        <taxon>Hexapoda</taxon>
        <taxon>Insecta</taxon>
        <taxon>Pterygota</taxon>
        <taxon>Neoptera</taxon>
        <taxon>Endopterygota</taxon>
        <taxon>Diptera</taxon>
        <taxon>Brachycera</taxon>
        <taxon>Muscomorpha</taxon>
        <taxon>Hippoboscoidea</taxon>
        <taxon>Glossinidae</taxon>
        <taxon>Glossina</taxon>
    </lineage>
</organism>
<dbReference type="Proteomes" id="UP000092445">
    <property type="component" value="Unassembled WGS sequence"/>
</dbReference>
<reference evidence="1" key="2">
    <citation type="submission" date="2020-05" db="UniProtKB">
        <authorList>
            <consortium name="EnsemblMetazoa"/>
        </authorList>
    </citation>
    <scope>IDENTIFICATION</scope>
    <source>
        <strain evidence="1">IAEA</strain>
    </source>
</reference>
<evidence type="ECO:0000313" key="1">
    <source>
        <dbReference type="EnsemblMetazoa" id="GPAI002939-PA"/>
    </source>
</evidence>
<sequence length="158" mass="17826">MQKIHSDQEVHDKKIEIHDNYFSELPPDTKLKARSSGFSKFTKFVAKVPFSSSSIICEYQYLDPMRNTCSYHLLLLRAKFRAPRHKGYNWKTKAIYDDFEHQRKSASAFPDITSNRDTVGFDMATVGGGGGGAYFGIGGEGGLVKSSPYEEEILLLDF</sequence>